<dbReference type="KEGG" id="nfa:NFA_4560"/>
<dbReference type="PANTHER" id="PTHR12169:SF6">
    <property type="entry name" value="AFG1-LIKE ATPASE"/>
    <property type="match status" value="1"/>
</dbReference>
<dbReference type="eggNOG" id="COG1485">
    <property type="taxonomic scope" value="Bacteria"/>
</dbReference>
<name>Q5Z2P3_NOCFA</name>
<evidence type="ECO:0000256" key="1">
    <source>
        <dbReference type="ARBA" id="ARBA00022741"/>
    </source>
</evidence>
<organism evidence="3 4">
    <name type="scientific">Nocardia farcinica (strain IFM 10152)</name>
    <dbReference type="NCBI Taxonomy" id="247156"/>
    <lineage>
        <taxon>Bacteria</taxon>
        <taxon>Bacillati</taxon>
        <taxon>Actinomycetota</taxon>
        <taxon>Actinomycetes</taxon>
        <taxon>Mycobacteriales</taxon>
        <taxon>Nocardiaceae</taxon>
        <taxon>Nocardia</taxon>
    </lineage>
</organism>
<dbReference type="InterPro" id="IPR027417">
    <property type="entry name" value="P-loop_NTPase"/>
</dbReference>
<dbReference type="HOGENOM" id="CLU_008681_0_0_11"/>
<dbReference type="Proteomes" id="UP000006820">
    <property type="component" value="Chromosome"/>
</dbReference>
<keyword evidence="2" id="KW-0067">ATP-binding</keyword>
<dbReference type="NCBIfam" id="NF040713">
    <property type="entry name" value="ZapE"/>
    <property type="match status" value="1"/>
</dbReference>
<accession>Q5Z2P3</accession>
<reference evidence="3 4" key="1">
    <citation type="journal article" date="2004" name="Proc. Natl. Acad. Sci. U.S.A.">
        <title>The complete genomic sequence of Nocardia farcinica IFM 10152.</title>
        <authorList>
            <person name="Ishikawa J."/>
            <person name="Yamashita A."/>
            <person name="Mikami Y."/>
            <person name="Hoshino Y."/>
            <person name="Kurita H."/>
            <person name="Hotta K."/>
            <person name="Shiba T."/>
            <person name="Hattori M."/>
        </authorList>
    </citation>
    <scope>NUCLEOTIDE SEQUENCE [LARGE SCALE GENOMIC DNA]</scope>
    <source>
        <strain evidence="3 4">IFM 10152</strain>
    </source>
</reference>
<proteinExistence type="predicted"/>
<gene>
    <name evidence="3" type="ordered locus">NFA_4560</name>
</gene>
<keyword evidence="4" id="KW-1185">Reference proteome</keyword>
<dbReference type="GO" id="GO:0016887">
    <property type="term" value="F:ATP hydrolysis activity"/>
    <property type="evidence" value="ECO:0007669"/>
    <property type="project" value="InterPro"/>
</dbReference>
<dbReference type="GO" id="GO:0032153">
    <property type="term" value="C:cell division site"/>
    <property type="evidence" value="ECO:0007669"/>
    <property type="project" value="TreeGrafter"/>
</dbReference>
<dbReference type="InterPro" id="IPR005654">
    <property type="entry name" value="ATPase_AFG1-like"/>
</dbReference>
<dbReference type="SUPFAM" id="SSF52540">
    <property type="entry name" value="P-loop containing nucleoside triphosphate hydrolases"/>
    <property type="match status" value="1"/>
</dbReference>
<evidence type="ECO:0000313" key="3">
    <source>
        <dbReference type="EMBL" id="BAD55298.1"/>
    </source>
</evidence>
<dbReference type="GO" id="GO:0005524">
    <property type="term" value="F:ATP binding"/>
    <property type="evidence" value="ECO:0007669"/>
    <property type="project" value="UniProtKB-KW"/>
</dbReference>
<dbReference type="GO" id="GO:0051301">
    <property type="term" value="P:cell division"/>
    <property type="evidence" value="ECO:0007669"/>
    <property type="project" value="TreeGrafter"/>
</dbReference>
<dbReference type="GeneID" id="61131292"/>
<sequence>MTTGGVAVSGIVELDAGQRAAADRLAALLDGGRPRRRARGVYLHGRPGRGKTMLMDHLLAATRTRTRRWHFHEFFALLHRARQDAGSVDGALTALIGDAELVCFDEFHADDIGDAMLMARLLDALFARRVPLVVTSNQRPEQLLPNPLFHDRFLPVIAAIRAHLDVVAVDGPLDYRRHGSGRTAAGFAAGRYLLGGPPCAATTAVRIGAHTVPVHAATAGTLVASFTDLCGSAVSAADYVALAARFERWVIGAVPLLRTVHADLVTRWIALIDVLYDADRPVIVHAAAPPAALAAGMPAGSDLDRTVSRLYEISQPAARGTV</sequence>
<dbReference type="GO" id="GO:0005737">
    <property type="term" value="C:cytoplasm"/>
    <property type="evidence" value="ECO:0007669"/>
    <property type="project" value="TreeGrafter"/>
</dbReference>
<dbReference type="Gene3D" id="3.40.50.300">
    <property type="entry name" value="P-loop containing nucleotide triphosphate hydrolases"/>
    <property type="match status" value="1"/>
</dbReference>
<dbReference type="EMBL" id="AP006618">
    <property type="protein sequence ID" value="BAD55298.1"/>
    <property type="molecule type" value="Genomic_DNA"/>
</dbReference>
<dbReference type="AlphaFoldDB" id="Q5Z2P3"/>
<evidence type="ECO:0000313" key="4">
    <source>
        <dbReference type="Proteomes" id="UP000006820"/>
    </source>
</evidence>
<evidence type="ECO:0000256" key="2">
    <source>
        <dbReference type="ARBA" id="ARBA00022840"/>
    </source>
</evidence>
<dbReference type="STRING" id="247156.NFA_4560"/>
<dbReference type="RefSeq" id="WP_011206985.1">
    <property type="nucleotide sequence ID" value="NC_006361.1"/>
</dbReference>
<dbReference type="Pfam" id="PF03969">
    <property type="entry name" value="AFG1_ATPase"/>
    <property type="match status" value="1"/>
</dbReference>
<dbReference type="PANTHER" id="PTHR12169">
    <property type="entry name" value="ATPASE N2B"/>
    <property type="match status" value="1"/>
</dbReference>
<protein>
    <submittedName>
        <fullName evidence="3">Putative ATPase</fullName>
    </submittedName>
</protein>
<keyword evidence="1" id="KW-0547">Nucleotide-binding</keyword>